<dbReference type="GO" id="GO:0006355">
    <property type="term" value="P:regulation of DNA-templated transcription"/>
    <property type="evidence" value="ECO:0007669"/>
    <property type="project" value="InterPro"/>
</dbReference>
<dbReference type="GO" id="GO:0000976">
    <property type="term" value="F:transcription cis-regulatory region binding"/>
    <property type="evidence" value="ECO:0007669"/>
    <property type="project" value="UniProtKB-ARBA"/>
</dbReference>
<dbReference type="CDD" id="cd00202">
    <property type="entry name" value="ZnF_GATA"/>
    <property type="match status" value="1"/>
</dbReference>
<dbReference type="PANTHER" id="PTHR47255">
    <property type="entry name" value="GATA TRANSCRIPTION FACTOR 22-RELATED"/>
    <property type="match status" value="1"/>
</dbReference>
<evidence type="ECO:0000256" key="6">
    <source>
        <dbReference type="ARBA" id="ARBA00023125"/>
    </source>
</evidence>
<dbReference type="GO" id="GO:0005634">
    <property type="term" value="C:nucleus"/>
    <property type="evidence" value="ECO:0007669"/>
    <property type="project" value="UniProtKB-SubCell"/>
</dbReference>
<evidence type="ECO:0000256" key="7">
    <source>
        <dbReference type="ARBA" id="ARBA00023163"/>
    </source>
</evidence>
<dbReference type="OrthoDB" id="2162994at2759"/>
<keyword evidence="7" id="KW-0804">Transcription</keyword>
<evidence type="ECO:0000256" key="9">
    <source>
        <dbReference type="ARBA" id="ARBA00024019"/>
    </source>
</evidence>
<evidence type="ECO:0000256" key="1">
    <source>
        <dbReference type="ARBA" id="ARBA00004123"/>
    </source>
</evidence>
<feature type="domain" description="GATA-type" evidence="11">
    <location>
        <begin position="78"/>
        <end position="114"/>
    </location>
</feature>
<dbReference type="PROSITE" id="PS00344">
    <property type="entry name" value="GATA_ZN_FINGER_1"/>
    <property type="match status" value="1"/>
</dbReference>
<dbReference type="GO" id="GO:0008270">
    <property type="term" value="F:zinc ion binding"/>
    <property type="evidence" value="ECO:0007669"/>
    <property type="project" value="UniProtKB-KW"/>
</dbReference>
<proteinExistence type="inferred from homology"/>
<evidence type="ECO:0000313" key="12">
    <source>
        <dbReference type="EMBL" id="PON56353.1"/>
    </source>
</evidence>
<keyword evidence="6" id="KW-0238">DNA-binding</keyword>
<evidence type="ECO:0000256" key="8">
    <source>
        <dbReference type="ARBA" id="ARBA00023242"/>
    </source>
</evidence>
<dbReference type="EMBL" id="JXTB01000172">
    <property type="protein sequence ID" value="PON56353.1"/>
    <property type="molecule type" value="Genomic_DNA"/>
</dbReference>
<keyword evidence="3 10" id="KW-0863">Zinc-finger</keyword>
<sequence>MMDKINGVDHHDQDHDVMDKISSLNYNHKGSKSSVKWMSSKMRLIQKMSNNNPQKGTTATTLIIDHNSESHNVISTSTTTVRVCSDCNTTSTPLWRSGPRGPKSLCNACGIRQRKARRAMAEAAAAANANLVVTSATTTTASYKIKEKKHWSGNLKNKYNSKLLDTSGVFPQDVTEAALLLMELSYGFVDS</sequence>
<name>A0A2P5C5N5_PARAD</name>
<dbReference type="InterPro" id="IPR013088">
    <property type="entry name" value="Znf_NHR/GATA"/>
</dbReference>
<gene>
    <name evidence="12" type="ORF">PanWU01x14_181840</name>
</gene>
<dbReference type="InterPro" id="IPR052138">
    <property type="entry name" value="GATA_ZnFinger_Domain"/>
</dbReference>
<accession>A0A2P5C5N5</accession>
<dbReference type="FunFam" id="3.30.50.10:FF:000055">
    <property type="entry name" value="GATA transcription factor 21"/>
    <property type="match status" value="1"/>
</dbReference>
<evidence type="ECO:0000256" key="5">
    <source>
        <dbReference type="ARBA" id="ARBA00023015"/>
    </source>
</evidence>
<keyword evidence="2" id="KW-0479">Metal-binding</keyword>
<evidence type="ECO:0000256" key="3">
    <source>
        <dbReference type="ARBA" id="ARBA00022771"/>
    </source>
</evidence>
<dbReference type="SMART" id="SM00401">
    <property type="entry name" value="ZnF_GATA"/>
    <property type="match status" value="1"/>
</dbReference>
<dbReference type="SUPFAM" id="SSF57716">
    <property type="entry name" value="Glucocorticoid receptor-like (DNA-binding domain)"/>
    <property type="match status" value="1"/>
</dbReference>
<dbReference type="InterPro" id="IPR000679">
    <property type="entry name" value="Znf_GATA"/>
</dbReference>
<evidence type="ECO:0000256" key="2">
    <source>
        <dbReference type="ARBA" id="ARBA00022723"/>
    </source>
</evidence>
<dbReference type="PANTHER" id="PTHR47255:SF4">
    <property type="entry name" value="GATA ZINC FINGER DOMAIN-CONTAINING PROTEIN 12"/>
    <property type="match status" value="1"/>
</dbReference>
<keyword evidence="13" id="KW-1185">Reference proteome</keyword>
<evidence type="ECO:0000259" key="11">
    <source>
        <dbReference type="PROSITE" id="PS50114"/>
    </source>
</evidence>
<keyword evidence="5" id="KW-0805">Transcription regulation</keyword>
<reference evidence="13" key="1">
    <citation type="submission" date="2016-06" db="EMBL/GenBank/DDBJ databases">
        <title>Parallel loss of symbiosis genes in relatives of nitrogen-fixing non-legume Parasponia.</title>
        <authorList>
            <person name="Van Velzen R."/>
            <person name="Holmer R."/>
            <person name="Bu F."/>
            <person name="Rutten L."/>
            <person name="Van Zeijl A."/>
            <person name="Liu W."/>
            <person name="Santuari L."/>
            <person name="Cao Q."/>
            <person name="Sharma T."/>
            <person name="Shen D."/>
            <person name="Roswanjaya Y."/>
            <person name="Wardhani T."/>
            <person name="Kalhor M.S."/>
            <person name="Jansen J."/>
            <person name="Van den Hoogen J."/>
            <person name="Gungor B."/>
            <person name="Hartog M."/>
            <person name="Hontelez J."/>
            <person name="Verver J."/>
            <person name="Yang W.-C."/>
            <person name="Schijlen E."/>
            <person name="Repin R."/>
            <person name="Schilthuizen M."/>
            <person name="Schranz E."/>
            <person name="Heidstra R."/>
            <person name="Miyata K."/>
            <person name="Fedorova E."/>
            <person name="Kohlen W."/>
            <person name="Bisseling T."/>
            <person name="Smit S."/>
            <person name="Geurts R."/>
        </authorList>
    </citation>
    <scope>NUCLEOTIDE SEQUENCE [LARGE SCALE GENOMIC DNA]</scope>
    <source>
        <strain evidence="13">cv. WU1-14</strain>
    </source>
</reference>
<evidence type="ECO:0000313" key="13">
    <source>
        <dbReference type="Proteomes" id="UP000237105"/>
    </source>
</evidence>
<comment type="similarity">
    <text evidence="9">Belongs to the type IV zinc-finger family. Class B subfamily.</text>
</comment>
<keyword evidence="8" id="KW-0539">Nucleus</keyword>
<comment type="caution">
    <text evidence="12">The sequence shown here is derived from an EMBL/GenBank/DDBJ whole genome shotgun (WGS) entry which is preliminary data.</text>
</comment>
<keyword evidence="4" id="KW-0862">Zinc</keyword>
<dbReference type="Pfam" id="PF00320">
    <property type="entry name" value="GATA"/>
    <property type="match status" value="1"/>
</dbReference>
<evidence type="ECO:0000256" key="10">
    <source>
        <dbReference type="PROSITE-ProRule" id="PRU00094"/>
    </source>
</evidence>
<evidence type="ECO:0000256" key="4">
    <source>
        <dbReference type="ARBA" id="ARBA00022833"/>
    </source>
</evidence>
<dbReference type="Gene3D" id="3.30.50.10">
    <property type="entry name" value="Erythroid Transcription Factor GATA-1, subunit A"/>
    <property type="match status" value="1"/>
</dbReference>
<dbReference type="Proteomes" id="UP000237105">
    <property type="component" value="Unassembled WGS sequence"/>
</dbReference>
<organism evidence="12 13">
    <name type="scientific">Parasponia andersonii</name>
    <name type="common">Sponia andersonii</name>
    <dbReference type="NCBI Taxonomy" id="3476"/>
    <lineage>
        <taxon>Eukaryota</taxon>
        <taxon>Viridiplantae</taxon>
        <taxon>Streptophyta</taxon>
        <taxon>Embryophyta</taxon>
        <taxon>Tracheophyta</taxon>
        <taxon>Spermatophyta</taxon>
        <taxon>Magnoliopsida</taxon>
        <taxon>eudicotyledons</taxon>
        <taxon>Gunneridae</taxon>
        <taxon>Pentapetalae</taxon>
        <taxon>rosids</taxon>
        <taxon>fabids</taxon>
        <taxon>Rosales</taxon>
        <taxon>Cannabaceae</taxon>
        <taxon>Parasponia</taxon>
    </lineage>
</organism>
<dbReference type="PROSITE" id="PS50114">
    <property type="entry name" value="GATA_ZN_FINGER_2"/>
    <property type="match status" value="1"/>
</dbReference>
<dbReference type="AlphaFoldDB" id="A0A2P5C5N5"/>
<protein>
    <submittedName>
        <fullName evidence="12">GATA transcription factor</fullName>
    </submittedName>
</protein>
<comment type="subcellular location">
    <subcellularLocation>
        <location evidence="1">Nucleus</location>
    </subcellularLocation>
</comment>